<gene>
    <name evidence="2" type="ORF">GAK30_03167</name>
</gene>
<proteinExistence type="predicted"/>
<dbReference type="Proteomes" id="UP000461670">
    <property type="component" value="Unassembled WGS sequence"/>
</dbReference>
<evidence type="ECO:0000313" key="3">
    <source>
        <dbReference type="Proteomes" id="UP000461670"/>
    </source>
</evidence>
<organism evidence="2 3">
    <name type="scientific">Paracidovorax wautersii</name>
    <dbReference type="NCBI Taxonomy" id="1177982"/>
    <lineage>
        <taxon>Bacteria</taxon>
        <taxon>Pseudomonadati</taxon>
        <taxon>Pseudomonadota</taxon>
        <taxon>Betaproteobacteria</taxon>
        <taxon>Burkholderiales</taxon>
        <taxon>Comamonadaceae</taxon>
        <taxon>Paracidovorax</taxon>
    </lineage>
</organism>
<evidence type="ECO:0000313" key="2">
    <source>
        <dbReference type="EMBL" id="KAF1019324.1"/>
    </source>
</evidence>
<sequence>MTASSTRTIRLGAGAGYSGDRIEPAIELAREGQLDYLVFECLAERTIALAQLERLHDPERGYDPLLAERMRGVLPYLRGGPGRRPFRILTNMGAANPRAAAREVCRIARELGLQGLKVAAVTGDDVAEQLRGNDHERPDIGLTPAELGERLVSANAYMGAAGLVEALRAGADVVITGRVADPSLFVAPQIAEFGWSPQDWPRIGRATLVGHLLECAGQVTGGYFADPGYKDVQDLARLGFPIAEVDADGHAVITKVAGSGGCVTPQTCAEQLIYEVHDPRAYLTPDVTADFSAVHFESNGPDRVAARGASGTARPANVKVSVGYRDGYIGEGQMSYGGPGALARAQLAREIVLARLALTGVQVSELRADLLGVDALYGPALALAGEPWEVRLRVAGRCASREQAQRIGREVEALYTNGPAGGGGASQSTREVVAVASLLWPAERVQAQVHLEEVV</sequence>
<name>A0A7V8FLP5_9BURK</name>
<feature type="domain" description="Acyclic terpene utilisation N-terminal" evidence="1">
    <location>
        <begin position="9"/>
        <end position="451"/>
    </location>
</feature>
<dbReference type="Pfam" id="PF07287">
    <property type="entry name" value="AtuA"/>
    <property type="match status" value="1"/>
</dbReference>
<reference evidence="3" key="1">
    <citation type="journal article" date="2020" name="MBio">
        <title>Horizontal gene transfer to a defensive symbiont with a reduced genome amongst a multipartite beetle microbiome.</title>
        <authorList>
            <person name="Waterworth S.C."/>
            <person name="Florez L.V."/>
            <person name="Rees E.R."/>
            <person name="Hertweck C."/>
            <person name="Kaltenpoth M."/>
            <person name="Kwan J.C."/>
        </authorList>
    </citation>
    <scope>NUCLEOTIDE SEQUENCE [LARGE SCALE GENOMIC DNA]</scope>
</reference>
<dbReference type="EMBL" id="WNDQ01000058">
    <property type="protein sequence ID" value="KAF1019324.1"/>
    <property type="molecule type" value="Genomic_DNA"/>
</dbReference>
<evidence type="ECO:0000259" key="1">
    <source>
        <dbReference type="Pfam" id="PF07287"/>
    </source>
</evidence>
<dbReference type="PANTHER" id="PTHR47472:SF1">
    <property type="entry name" value="DUF1446-DOMAIN-CONTAINING PROTEIN"/>
    <property type="match status" value="1"/>
</dbReference>
<dbReference type="InterPro" id="IPR010839">
    <property type="entry name" value="AtuA_N"/>
</dbReference>
<dbReference type="PANTHER" id="PTHR47472">
    <property type="entry name" value="PROPIONYL-COA CARBOXYLASE"/>
    <property type="match status" value="1"/>
</dbReference>
<accession>A0A7V8FLP5</accession>
<dbReference type="AlphaFoldDB" id="A0A7V8FLP5"/>
<comment type="caution">
    <text evidence="2">The sequence shown here is derived from an EMBL/GenBank/DDBJ whole genome shotgun (WGS) entry which is preliminary data.</text>
</comment>
<protein>
    <recommendedName>
        <fullName evidence="1">Acyclic terpene utilisation N-terminal domain-containing protein</fullName>
    </recommendedName>
</protein>